<feature type="transmembrane region" description="Helical" evidence="1">
    <location>
        <begin position="35"/>
        <end position="55"/>
    </location>
</feature>
<feature type="transmembrane region" description="Helical" evidence="1">
    <location>
        <begin position="134"/>
        <end position="157"/>
    </location>
</feature>
<keyword evidence="1" id="KW-0812">Transmembrane</keyword>
<protein>
    <recommendedName>
        <fullName evidence="4">Yip1 domain-containing protein</fullName>
    </recommendedName>
</protein>
<comment type="caution">
    <text evidence="2">The sequence shown here is derived from an EMBL/GenBank/DDBJ whole genome shotgun (WGS) entry which is preliminary data.</text>
</comment>
<evidence type="ECO:0000256" key="1">
    <source>
        <dbReference type="SAM" id="Phobius"/>
    </source>
</evidence>
<organism evidence="2 3">
    <name type="scientific">Rhodobium orientis</name>
    <dbReference type="NCBI Taxonomy" id="34017"/>
    <lineage>
        <taxon>Bacteria</taxon>
        <taxon>Pseudomonadati</taxon>
        <taxon>Pseudomonadota</taxon>
        <taxon>Alphaproteobacteria</taxon>
        <taxon>Hyphomicrobiales</taxon>
        <taxon>Rhodobiaceae</taxon>
        <taxon>Rhodobium</taxon>
    </lineage>
</organism>
<feature type="transmembrane region" description="Helical" evidence="1">
    <location>
        <begin position="164"/>
        <end position="187"/>
    </location>
</feature>
<dbReference type="EMBL" id="NPEV01000015">
    <property type="protein sequence ID" value="RAI27733.1"/>
    <property type="molecule type" value="Genomic_DNA"/>
</dbReference>
<accession>A0A327JQT0</accession>
<feature type="transmembrane region" description="Helical" evidence="1">
    <location>
        <begin position="75"/>
        <end position="96"/>
    </location>
</feature>
<feature type="transmembrane region" description="Helical" evidence="1">
    <location>
        <begin position="108"/>
        <end position="128"/>
    </location>
</feature>
<keyword evidence="1" id="KW-1133">Transmembrane helix</keyword>
<name>A0A327JQT0_9HYPH</name>
<gene>
    <name evidence="2" type="ORF">CH339_09305</name>
</gene>
<evidence type="ECO:0000313" key="2">
    <source>
        <dbReference type="EMBL" id="RAI27733.1"/>
    </source>
</evidence>
<dbReference type="Proteomes" id="UP000249299">
    <property type="component" value="Unassembled WGS sequence"/>
</dbReference>
<proteinExistence type="predicted"/>
<keyword evidence="3" id="KW-1185">Reference proteome</keyword>
<evidence type="ECO:0008006" key="4">
    <source>
        <dbReference type="Google" id="ProtNLM"/>
    </source>
</evidence>
<dbReference type="OrthoDB" id="9811204at2"/>
<dbReference type="AlphaFoldDB" id="A0A327JQT0"/>
<keyword evidence="1" id="KW-0472">Membrane</keyword>
<evidence type="ECO:0000313" key="3">
    <source>
        <dbReference type="Proteomes" id="UP000249299"/>
    </source>
</evidence>
<sequence>MLTLEEIARSLTGAWLLMKGKEAGMRAFDVSIDGFWRSFGAILLMLPLYLPTLLAQRAVSIEMLPVTAADFPDGLFFTVSALGIAVDWIAFPLVAAAIAGPLGFSQRYIPLIVARNWTSVIALVPYALPQILYALGIASGQMMMLLTLIAVGIVLRYRYVVTKAALGGQTSVVVGLVALDFVLGLFLSELIGQMVGIT</sequence>
<dbReference type="RefSeq" id="WP_111434081.1">
    <property type="nucleotide sequence ID" value="NZ_JACIGG010000018.1"/>
</dbReference>
<reference evidence="2 3" key="1">
    <citation type="submission" date="2017-07" db="EMBL/GenBank/DDBJ databases">
        <title>Draft Genome Sequences of Select Purple Nonsulfur Bacteria.</title>
        <authorList>
            <person name="Lasarre B."/>
            <person name="Mckinlay J.B."/>
        </authorList>
    </citation>
    <scope>NUCLEOTIDE SEQUENCE [LARGE SCALE GENOMIC DNA]</scope>
    <source>
        <strain evidence="2 3">DSM 11290</strain>
    </source>
</reference>